<dbReference type="EMBL" id="JAEHOC010000012">
    <property type="protein sequence ID" value="KAG2436661.1"/>
    <property type="molecule type" value="Genomic_DNA"/>
</dbReference>
<dbReference type="OrthoDB" id="445301at2759"/>
<feature type="region of interest" description="Disordered" evidence="1">
    <location>
        <begin position="511"/>
        <end position="530"/>
    </location>
</feature>
<dbReference type="GO" id="GO:0042765">
    <property type="term" value="C:GPI-anchor transamidase complex"/>
    <property type="evidence" value="ECO:0007669"/>
    <property type="project" value="InterPro"/>
</dbReference>
<evidence type="ECO:0000313" key="4">
    <source>
        <dbReference type="Proteomes" id="UP000650467"/>
    </source>
</evidence>
<dbReference type="AlphaFoldDB" id="A0A835W5Q9"/>
<feature type="compositionally biased region" description="Gly residues" evidence="1">
    <location>
        <begin position="316"/>
        <end position="331"/>
    </location>
</feature>
<keyword evidence="2" id="KW-0472">Membrane</keyword>
<dbReference type="PANTHER" id="PTHR13304">
    <property type="entry name" value="GLYCOSYLPHOSPHATIDYLINOSITOL ANCHOR ATTACHMENT 1 PROTEIN"/>
    <property type="match status" value="1"/>
</dbReference>
<name>A0A835W5Q9_CHLIN</name>
<feature type="region of interest" description="Disordered" evidence="1">
    <location>
        <begin position="316"/>
        <end position="371"/>
    </location>
</feature>
<evidence type="ECO:0000256" key="2">
    <source>
        <dbReference type="SAM" id="Phobius"/>
    </source>
</evidence>
<reference evidence="3" key="1">
    <citation type="journal article" date="2020" name="bioRxiv">
        <title>Comparative genomics of Chlamydomonas.</title>
        <authorList>
            <person name="Craig R.J."/>
            <person name="Hasan A.R."/>
            <person name="Ness R.W."/>
            <person name="Keightley P.D."/>
        </authorList>
    </citation>
    <scope>NUCLEOTIDE SEQUENCE</scope>
    <source>
        <strain evidence="3">SAG 7.73</strain>
    </source>
</reference>
<sequence length="1001" mass="97103">MSRDDAGEPVGGPGAEGAAADGGGHGAADHAPAKAAAAPGPAPGPSSSLPSRSREKPLLRLLALVAARAHALGLLLLLAALCGLLALPLLDRSVGFDEKGLLAGLAAPTIGQAAAGGQLMRAARRIARSATAAATATTSRGRTVAAFQSPGAPAALAAALAAAGLNDTQLTRPLVRLPRPLLPPPGSGTGSGLHSGQSSSPLLCRCANVHTLIRARRGDGLEALAVVTPVAFSPPPSGAPAWPADPSLDGRAQTAAGAELGLAAGAALALHLAAPAEAAGGGGRWLARDVLWVVPDLSCGVSACLAAWVDSYTGGGGGGGGGQGAAGSGGGGRRRRSRSEGADAGVDAGGRREPCEAAVADAEDAEDGEGETEVVLRGGVIQQAVVLEALAGGGGGGQAAELLVVGSGGLLPKLDMMWLLRYMFGWPTTPVLWRDDGRLEGAQAAVAAAWRQLTGGSAGAAAGFASRLLHALQFAWQQAVGRPAGAHAAFKEAGVDAAGLRLVPGRHDPWTGAGRPIRASDPSSSSAAASASPAAAASSAAALEERALSLASGLELTLRSLNNLVERVHHSSFLYLLAGLDRYVSVERYVGPAAALALAVQLQAAWSMRVVRLTGVAAAAVGAGSGGSGGAGPALWGVAAARAAARTAACAAAAAALRVLACGDGPEAARLLAARLLQLAPAQALAALQAALVAPLSSPEGAAAAAAVVLLTSALAAGAAAAAGRLAAAAAEVAGAGAANRRGRGRRASSGSGAGARSLAGAASASAAGVTAAGALDGAPLGASGADAAAASSIAAAAAAASLRWHAERVLVVTAAAAALAALVCLNWAAAAVAGFHLAKLALMQGLAAAAGGGCGGARLRLQEQPRPQPQAPDHGNQEAAAPGRGGQEAAARGPGRRRRSLLGRCAGAAAWALGSGMWLVASPLTGLLLVVAMTEAAGLGGGLRSGGGLAAAVDSALGWGLAPGVCLGLSAANYWFAAVVAAPFWLFGLEGWLAQAPLWL</sequence>
<keyword evidence="2" id="KW-1133">Transmembrane helix</keyword>
<proteinExistence type="predicted"/>
<feature type="compositionally biased region" description="Low complexity" evidence="1">
    <location>
        <begin position="878"/>
        <end position="894"/>
    </location>
</feature>
<feature type="compositionally biased region" description="Gly residues" evidence="1">
    <location>
        <begin position="9"/>
        <end position="26"/>
    </location>
</feature>
<dbReference type="PANTHER" id="PTHR13304:SF0">
    <property type="entry name" value="GLYCOSYLPHOSPHATIDYLINOSITOL ANCHOR ATTACHMENT 1 PROTEIN"/>
    <property type="match status" value="1"/>
</dbReference>
<comment type="caution">
    <text evidence="3">The sequence shown here is derived from an EMBL/GenBank/DDBJ whole genome shotgun (WGS) entry which is preliminary data.</text>
</comment>
<feature type="transmembrane region" description="Helical" evidence="2">
    <location>
        <begin position="702"/>
        <end position="723"/>
    </location>
</feature>
<dbReference type="InterPro" id="IPR007246">
    <property type="entry name" value="Gaa1"/>
</dbReference>
<keyword evidence="2" id="KW-0812">Transmembrane</keyword>
<feature type="compositionally biased region" description="Acidic residues" evidence="1">
    <location>
        <begin position="361"/>
        <end position="371"/>
    </location>
</feature>
<feature type="region of interest" description="Disordered" evidence="1">
    <location>
        <begin position="1"/>
        <end position="53"/>
    </location>
</feature>
<feature type="region of interest" description="Disordered" evidence="1">
    <location>
        <begin position="859"/>
        <end position="898"/>
    </location>
</feature>
<feature type="transmembrane region" description="Helical" evidence="2">
    <location>
        <begin position="61"/>
        <end position="89"/>
    </location>
</feature>
<feature type="compositionally biased region" description="Low complexity" evidence="1">
    <location>
        <begin position="519"/>
        <end position="530"/>
    </location>
</feature>
<protein>
    <submittedName>
        <fullName evidence="3">Uncharacterized protein</fullName>
    </submittedName>
</protein>
<feature type="transmembrane region" description="Helical" evidence="2">
    <location>
        <begin position="810"/>
        <end position="836"/>
    </location>
</feature>
<keyword evidence="4" id="KW-1185">Reference proteome</keyword>
<feature type="transmembrane region" description="Helical" evidence="2">
    <location>
        <begin position="101"/>
        <end position="120"/>
    </location>
</feature>
<dbReference type="Pfam" id="PF04114">
    <property type="entry name" value="Gaa1"/>
    <property type="match status" value="1"/>
</dbReference>
<organism evidence="3 4">
    <name type="scientific">Chlamydomonas incerta</name>
    <dbReference type="NCBI Taxonomy" id="51695"/>
    <lineage>
        <taxon>Eukaryota</taxon>
        <taxon>Viridiplantae</taxon>
        <taxon>Chlorophyta</taxon>
        <taxon>core chlorophytes</taxon>
        <taxon>Chlorophyceae</taxon>
        <taxon>CS clade</taxon>
        <taxon>Chlamydomonadales</taxon>
        <taxon>Chlamydomonadaceae</taxon>
        <taxon>Chlamydomonas</taxon>
    </lineage>
</organism>
<feature type="transmembrane region" description="Helical" evidence="2">
    <location>
        <begin position="842"/>
        <end position="860"/>
    </location>
</feature>
<accession>A0A835W5Q9</accession>
<feature type="transmembrane region" description="Helical" evidence="2">
    <location>
        <begin position="975"/>
        <end position="995"/>
    </location>
</feature>
<dbReference type="GO" id="GO:0016255">
    <property type="term" value="P:attachment of GPI anchor to protein"/>
    <property type="evidence" value="ECO:0007669"/>
    <property type="project" value="TreeGrafter"/>
</dbReference>
<evidence type="ECO:0000313" key="3">
    <source>
        <dbReference type="EMBL" id="KAG2436661.1"/>
    </source>
</evidence>
<feature type="transmembrane region" description="Helical" evidence="2">
    <location>
        <begin position="902"/>
        <end position="922"/>
    </location>
</feature>
<gene>
    <name evidence="3" type="ORF">HXX76_006189</name>
</gene>
<dbReference type="Proteomes" id="UP000650467">
    <property type="component" value="Unassembled WGS sequence"/>
</dbReference>
<evidence type="ECO:0000256" key="1">
    <source>
        <dbReference type="SAM" id="MobiDB-lite"/>
    </source>
</evidence>